<comment type="caution">
    <text evidence="2">The sequence shown here is derived from an EMBL/GenBank/DDBJ whole genome shotgun (WGS) entry which is preliminary data.</text>
</comment>
<reference evidence="2 3" key="1">
    <citation type="journal article" date="2014" name="Agronomy (Basel)">
        <title>A Draft Genome Sequence for Ensete ventricosum, the Drought-Tolerant Tree Against Hunger.</title>
        <authorList>
            <person name="Harrison J."/>
            <person name="Moore K.A."/>
            <person name="Paszkiewicz K."/>
            <person name="Jones T."/>
            <person name="Grant M."/>
            <person name="Ambacheew D."/>
            <person name="Muzemil S."/>
            <person name="Studholme D.J."/>
        </authorList>
    </citation>
    <scope>NUCLEOTIDE SEQUENCE [LARGE SCALE GENOMIC DNA]</scope>
</reference>
<gene>
    <name evidence="2" type="ORF">B296_00054368</name>
</gene>
<feature type="compositionally biased region" description="Basic and acidic residues" evidence="1">
    <location>
        <begin position="43"/>
        <end position="56"/>
    </location>
</feature>
<dbReference type="AlphaFoldDB" id="A0A426Y464"/>
<dbReference type="Proteomes" id="UP000287651">
    <property type="component" value="Unassembled WGS sequence"/>
</dbReference>
<name>A0A426Y464_ENSVE</name>
<evidence type="ECO:0000256" key="1">
    <source>
        <dbReference type="SAM" id="MobiDB-lite"/>
    </source>
</evidence>
<feature type="region of interest" description="Disordered" evidence="1">
    <location>
        <begin position="82"/>
        <end position="101"/>
    </location>
</feature>
<feature type="region of interest" description="Disordered" evidence="1">
    <location>
        <begin position="22"/>
        <end position="72"/>
    </location>
</feature>
<feature type="compositionally biased region" description="Basic and acidic residues" evidence="1">
    <location>
        <begin position="22"/>
        <end position="32"/>
    </location>
</feature>
<proteinExistence type="predicted"/>
<accession>A0A426Y464</accession>
<feature type="non-terminal residue" evidence="2">
    <location>
        <position position="101"/>
    </location>
</feature>
<protein>
    <submittedName>
        <fullName evidence="2">Uncharacterized protein</fullName>
    </submittedName>
</protein>
<dbReference type="EMBL" id="AMZH03015120">
    <property type="protein sequence ID" value="RRT46545.1"/>
    <property type="molecule type" value="Genomic_DNA"/>
</dbReference>
<evidence type="ECO:0000313" key="2">
    <source>
        <dbReference type="EMBL" id="RRT46545.1"/>
    </source>
</evidence>
<feature type="compositionally biased region" description="Basic residues" evidence="1">
    <location>
        <begin position="33"/>
        <end position="42"/>
    </location>
</feature>
<organism evidence="2 3">
    <name type="scientific">Ensete ventricosum</name>
    <name type="common">Abyssinian banana</name>
    <name type="synonym">Musa ensete</name>
    <dbReference type="NCBI Taxonomy" id="4639"/>
    <lineage>
        <taxon>Eukaryota</taxon>
        <taxon>Viridiplantae</taxon>
        <taxon>Streptophyta</taxon>
        <taxon>Embryophyta</taxon>
        <taxon>Tracheophyta</taxon>
        <taxon>Spermatophyta</taxon>
        <taxon>Magnoliopsida</taxon>
        <taxon>Liliopsida</taxon>
        <taxon>Zingiberales</taxon>
        <taxon>Musaceae</taxon>
        <taxon>Ensete</taxon>
    </lineage>
</organism>
<evidence type="ECO:0000313" key="3">
    <source>
        <dbReference type="Proteomes" id="UP000287651"/>
    </source>
</evidence>
<sequence length="101" mass="11409">MVGSRFRSSAIDFNGQQLIEGEINRQRWIKGEKGKKKKKKEEKKKEEEEGKKKEVPRAVLARTPSQPAGRLRAVASLARGRFFSRARGRSVSPSGEKDRGN</sequence>